<feature type="coiled-coil region" evidence="1">
    <location>
        <begin position="248"/>
        <end position="275"/>
    </location>
</feature>
<dbReference type="OrthoDB" id="10052321at2759"/>
<dbReference type="GO" id="GO:0032543">
    <property type="term" value="P:mitochondrial translation"/>
    <property type="evidence" value="ECO:0007669"/>
    <property type="project" value="TreeGrafter"/>
</dbReference>
<keyword evidence="3" id="KW-1185">Reference proteome</keyword>
<evidence type="ECO:0000313" key="2">
    <source>
        <dbReference type="EMBL" id="ROT37509.1"/>
    </source>
</evidence>
<dbReference type="InterPro" id="IPR021036">
    <property type="entry name" value="Ribosomal_mS45"/>
</dbReference>
<dbReference type="GO" id="GO:0003735">
    <property type="term" value="F:structural constituent of ribosome"/>
    <property type="evidence" value="ECO:0007669"/>
    <property type="project" value="TreeGrafter"/>
</dbReference>
<dbReference type="RefSeq" id="XP_028465315.1">
    <property type="nucleotide sequence ID" value="XM_028612258.1"/>
</dbReference>
<keyword evidence="1" id="KW-0175">Coiled coil</keyword>
<dbReference type="PANTHER" id="PTHR28158">
    <property type="entry name" value="37S RIBOSOMAL PROTEIN S35, MITOCHONDRIAL"/>
    <property type="match status" value="1"/>
</dbReference>
<reference evidence="2 3" key="1">
    <citation type="journal article" date="2018" name="Mol. Ecol.">
        <title>The obligate alkalophilic soda-lake fungus Sodiomyces alkalinus has shifted to a protein diet.</title>
        <authorList>
            <person name="Grum-Grzhimaylo A.A."/>
            <person name="Falkoski D.L."/>
            <person name="van den Heuvel J."/>
            <person name="Valero-Jimenez C.A."/>
            <person name="Min B."/>
            <person name="Choi I.G."/>
            <person name="Lipzen A."/>
            <person name="Daum C.G."/>
            <person name="Aanen D.K."/>
            <person name="Tsang A."/>
            <person name="Henrissat B."/>
            <person name="Bilanenko E.N."/>
            <person name="de Vries R.P."/>
            <person name="van Kan J.A.L."/>
            <person name="Grigoriev I.V."/>
            <person name="Debets A.J.M."/>
        </authorList>
    </citation>
    <scope>NUCLEOTIDE SEQUENCE [LARGE SCALE GENOMIC DNA]</scope>
    <source>
        <strain evidence="2 3">F11</strain>
    </source>
</reference>
<evidence type="ECO:0000256" key="1">
    <source>
        <dbReference type="SAM" id="Coils"/>
    </source>
</evidence>
<dbReference type="GO" id="GO:0005763">
    <property type="term" value="C:mitochondrial small ribosomal subunit"/>
    <property type="evidence" value="ECO:0007669"/>
    <property type="project" value="TreeGrafter"/>
</dbReference>
<name>A0A3N2PSL1_SODAK</name>
<dbReference type="Pfam" id="PF12298">
    <property type="entry name" value="Bot1p"/>
    <property type="match status" value="1"/>
</dbReference>
<evidence type="ECO:0008006" key="4">
    <source>
        <dbReference type="Google" id="ProtNLM"/>
    </source>
</evidence>
<accession>A0A3N2PSL1</accession>
<sequence length="322" mass="36583">MSSRSASSALGTGLKRCSAHAAPAARNGHIQVACSFSTTAQCQKTTKLRSDMYRWLDMKGQNFEDSQHGFPRYLGHLPNQPFPLNPLFRSEPVLDESMREEIYRRVKEDKVSLKAVSADLSVDIRRVAAVVRMKALEKQWESEGKKLAKPYANAILCLLPKTSYTPGQQSIHEPVNEIHVHKLTTQQLFVPVSESRQFTREDAAKAFHRNLLSADARSPHPELIELQKRKLAGVPDEENQGKFQAETKAEEDALVEKLERRAAQEEERTTRVDTDRFEYRFKDINMEVVGKNGRGRKAVGWRYGVPFNDRRKGQIKIPTSVP</sequence>
<protein>
    <recommendedName>
        <fullName evidence="4">Ribosomal protein S35, mitochondrial</fullName>
    </recommendedName>
</protein>
<dbReference type="PANTHER" id="PTHR28158:SF1">
    <property type="entry name" value="SMALL RIBOSOMAL SUBUNIT PROTEIN MS45"/>
    <property type="match status" value="1"/>
</dbReference>
<organism evidence="2 3">
    <name type="scientific">Sodiomyces alkalinus (strain CBS 110278 / VKM F-3762 / F11)</name>
    <name type="common">Alkaliphilic filamentous fungus</name>
    <dbReference type="NCBI Taxonomy" id="1314773"/>
    <lineage>
        <taxon>Eukaryota</taxon>
        <taxon>Fungi</taxon>
        <taxon>Dikarya</taxon>
        <taxon>Ascomycota</taxon>
        <taxon>Pezizomycotina</taxon>
        <taxon>Sordariomycetes</taxon>
        <taxon>Hypocreomycetidae</taxon>
        <taxon>Glomerellales</taxon>
        <taxon>Plectosphaerellaceae</taxon>
        <taxon>Sodiomyces</taxon>
    </lineage>
</organism>
<dbReference type="EMBL" id="ML119057">
    <property type="protein sequence ID" value="ROT37509.1"/>
    <property type="molecule type" value="Genomic_DNA"/>
</dbReference>
<dbReference type="GeneID" id="39580736"/>
<gene>
    <name evidence="2" type="ORF">SODALDRAFT_334619</name>
</gene>
<evidence type="ECO:0000313" key="3">
    <source>
        <dbReference type="Proteomes" id="UP000272025"/>
    </source>
</evidence>
<dbReference type="AlphaFoldDB" id="A0A3N2PSL1"/>
<dbReference type="STRING" id="1314773.A0A3N2PSL1"/>
<proteinExistence type="predicted"/>
<dbReference type="Proteomes" id="UP000272025">
    <property type="component" value="Unassembled WGS sequence"/>
</dbReference>